<dbReference type="OrthoDB" id="9764015at2"/>
<accession>A0A0S7C0I5</accession>
<evidence type="ECO:0000259" key="2">
    <source>
        <dbReference type="Pfam" id="PF13240"/>
    </source>
</evidence>
<keyword evidence="1" id="KW-1133">Transmembrane helix</keyword>
<name>A0A0S7C0I5_9BACT</name>
<keyword evidence="1" id="KW-0472">Membrane</keyword>
<sequence length="1199" mass="132270">MKRTIIAGLILLMALTGFPQESFRLLVEPGKPQLAGDGEDFTTLVISARNGEGEVITTMSGKVKIGVSSGFPDETEVNMQSGVALVKFTSPMFGTPVKSSQRMVYFMFRFMQKFMARATGSTDYAANQKLATNIALETFREGLNPITLIPKKEGDNFVYIVCELNGVKGKAKIEITKATDGRNGNIIPGVYYGKDITGQSSWYLDITRGGEGTFGEASAPGEANGILFSNEEFTEFNDAMGKMAGMTGFKKAFIGLPASEQKYVENYSIRDMGMPSAYMPMPNHGVFVYIPPILFEYAGQKKSSEAAGTKEEEVKTEKTGIVFSQNKIVGDGRSRTKAVFHFEDENGRPVEGKTISWSVPAGLKVISKETVTNAQGNAVLVLEAPIIKATDEKRGENTGGLIDNYDLFLLKASYPSLSEKTETTQAYLSVYKTLEQDIYILKPGMEILPYKVLLPQLEYYNLESSIYALLPESYMTVPNKKTPVNDAVVFLASRKFDKAEFQKVYNLYFKEDRAMFIQMLENEKGGFSAITEPSGKFKLVVRDFEGKRRLFSGDYDRTMQIEPLEAKIADLTGRRKGALTEALDLLAGGDAAVVDAQNAGEPPVVTTLKAMDFKANVLTKLLEMENSLCSGGHQDAMYIEEKLHVIGMLMTNIKGSARYVRDCAKVFGQQSYEALKFLMFYAAEKFKFNEKVGNWLGNTETGKQLSDAGVQATGYVNQHLLGISEDAAKRNIAQNFLLEVIAQVKKLPTDEYYRLLGHAANYALTEKQKQMMDAVVDAVVYYLPFPDMIADKLVAKFYAGQTSEVLKLLNQDPAKVHAVYGQLQPALRDRSTDIRQQYTDVAAWRLNLDDFKAYTDLFADLIVKGAVIIWDVKTLNFAKIQKHLEYIDKTKNALNAAYHASSVALEFCSFRNLWAESDAVLIYANKCIEQGLINPVTQNTGAHWSLFPAAMAGNGQEALLMKGVPALNDKQLKLSNGSLPVQALNQMLQGYPEFNRWFEQHELKIHWLTVESPEKAARLFSSAGAYRSGMESLIILAPGVLQTPEDPLLKSRWDEVSGKVVATSAEMIASSGEAVAALKSMEANPRVNTFEEKSSAIILKTGTDKRMVYVLIAAGFLLLLLLLLLLIRRRRRKRQPASGPVNVTIPAAPVMPAATPPATPMQAGGTVMKPASTPKFCPKCGNPLKPGVKFCGKCGNRFY</sequence>
<dbReference type="AlphaFoldDB" id="A0A0S7C0I5"/>
<gene>
    <name evidence="3" type="ORF">TBC1_112195</name>
</gene>
<evidence type="ECO:0000256" key="1">
    <source>
        <dbReference type="SAM" id="Phobius"/>
    </source>
</evidence>
<dbReference type="Pfam" id="PF13240">
    <property type="entry name" value="Zn_Ribbon_1"/>
    <property type="match status" value="1"/>
</dbReference>
<dbReference type="InterPro" id="IPR026870">
    <property type="entry name" value="Zinc_ribbon_dom"/>
</dbReference>
<dbReference type="RefSeq" id="WP_062042145.1">
    <property type="nucleotide sequence ID" value="NZ_DF968182.1"/>
</dbReference>
<reference evidence="3" key="1">
    <citation type="journal article" date="2015" name="Genome Announc.">
        <title>Draft Genome Sequence of Bacteroidales Strain TBC1, a Novel Isolate from a Methanogenic Wastewater Treatment System.</title>
        <authorList>
            <person name="Tourlousse D.M."/>
            <person name="Matsuura N."/>
            <person name="Sun L."/>
            <person name="Toyonaga M."/>
            <person name="Kuroda K."/>
            <person name="Ohashi A."/>
            <person name="Cruz R."/>
            <person name="Yamaguchi T."/>
            <person name="Sekiguchi Y."/>
        </authorList>
    </citation>
    <scope>NUCLEOTIDE SEQUENCE [LARGE SCALE GENOMIC DNA]</scope>
    <source>
        <strain evidence="3">TBC1</strain>
    </source>
</reference>
<feature type="domain" description="Zinc-ribbon" evidence="2">
    <location>
        <begin position="1176"/>
        <end position="1196"/>
    </location>
</feature>
<dbReference type="EMBL" id="DF968182">
    <property type="protein sequence ID" value="GAP44034.1"/>
    <property type="molecule type" value="Genomic_DNA"/>
</dbReference>
<dbReference type="NCBIfam" id="TIGR01167">
    <property type="entry name" value="LPXTG_anchor"/>
    <property type="match status" value="1"/>
</dbReference>
<dbReference type="InterPro" id="IPR013783">
    <property type="entry name" value="Ig-like_fold"/>
</dbReference>
<keyword evidence="4" id="KW-1185">Reference proteome</keyword>
<dbReference type="Gene3D" id="2.60.40.10">
    <property type="entry name" value="Immunoglobulins"/>
    <property type="match status" value="1"/>
</dbReference>
<organism evidence="3">
    <name type="scientific">Lentimicrobium saccharophilum</name>
    <dbReference type="NCBI Taxonomy" id="1678841"/>
    <lineage>
        <taxon>Bacteria</taxon>
        <taxon>Pseudomonadati</taxon>
        <taxon>Bacteroidota</taxon>
        <taxon>Bacteroidia</taxon>
        <taxon>Bacteroidales</taxon>
        <taxon>Lentimicrobiaceae</taxon>
        <taxon>Lentimicrobium</taxon>
    </lineage>
</organism>
<proteinExistence type="predicted"/>
<protein>
    <submittedName>
        <fullName evidence="3">Protein containing zinc-ribbon domain</fullName>
    </submittedName>
</protein>
<keyword evidence="1" id="KW-0812">Transmembrane</keyword>
<evidence type="ECO:0000313" key="3">
    <source>
        <dbReference type="EMBL" id="GAP44034.1"/>
    </source>
</evidence>
<evidence type="ECO:0000313" key="4">
    <source>
        <dbReference type="Proteomes" id="UP000053091"/>
    </source>
</evidence>
<feature type="transmembrane region" description="Helical" evidence="1">
    <location>
        <begin position="1107"/>
        <end position="1127"/>
    </location>
</feature>
<dbReference type="Proteomes" id="UP000053091">
    <property type="component" value="Unassembled WGS sequence"/>
</dbReference>
<dbReference type="SUPFAM" id="SSF49373">
    <property type="entry name" value="Invasin/intimin cell-adhesion fragments"/>
    <property type="match status" value="1"/>
</dbReference>
<dbReference type="STRING" id="1678841.TBC1_112195"/>
<dbReference type="InterPro" id="IPR008964">
    <property type="entry name" value="Invasin/intimin_cell_adhesion"/>
</dbReference>